<evidence type="ECO:0000313" key="1">
    <source>
        <dbReference type="EMBL" id="NIA55085.1"/>
    </source>
</evidence>
<sequence>MTSHPFSPWLNLARAALPGLQQAGADWPAAQARYARFVKSTLDLGKDLGALHQATCAALLQAQLGMLGTMSPARAAQGLLDVHFDTVSQWYGQWKALADDAAARSEACVAELREARTQDDVSFVMAGYLRDAETAMRKAAGDAALLFKSAGAAADVLAHRVLDDLIAQPAAGADPTNA</sequence>
<organism evidence="1 2">
    <name type="scientific">Telluria antibiotica</name>
    <dbReference type="NCBI Taxonomy" id="2717319"/>
    <lineage>
        <taxon>Bacteria</taxon>
        <taxon>Pseudomonadati</taxon>
        <taxon>Pseudomonadota</taxon>
        <taxon>Betaproteobacteria</taxon>
        <taxon>Burkholderiales</taxon>
        <taxon>Oxalobacteraceae</taxon>
        <taxon>Telluria group</taxon>
        <taxon>Telluria</taxon>
    </lineage>
</organism>
<proteinExistence type="predicted"/>
<name>A0ABX0PCJ9_9BURK</name>
<evidence type="ECO:0008006" key="3">
    <source>
        <dbReference type="Google" id="ProtNLM"/>
    </source>
</evidence>
<accession>A0ABX0PCJ9</accession>
<evidence type="ECO:0000313" key="2">
    <source>
        <dbReference type="Proteomes" id="UP000716322"/>
    </source>
</evidence>
<keyword evidence="2" id="KW-1185">Reference proteome</keyword>
<comment type="caution">
    <text evidence="1">The sequence shown here is derived from an EMBL/GenBank/DDBJ whole genome shotgun (WGS) entry which is preliminary data.</text>
</comment>
<dbReference type="RefSeq" id="WP_166860136.1">
    <property type="nucleotide sequence ID" value="NZ_JAAQOM010000009.1"/>
</dbReference>
<dbReference type="EMBL" id="JAAQOM010000009">
    <property type="protein sequence ID" value="NIA55085.1"/>
    <property type="molecule type" value="Genomic_DNA"/>
</dbReference>
<reference evidence="1 2" key="1">
    <citation type="submission" date="2020-03" db="EMBL/GenBank/DDBJ databases">
        <title>Genome sequence of strain Massilia sp. TW-1.</title>
        <authorList>
            <person name="Chaudhary D.K."/>
        </authorList>
    </citation>
    <scope>NUCLEOTIDE SEQUENCE [LARGE SCALE GENOMIC DNA]</scope>
    <source>
        <strain evidence="1 2">TW-1</strain>
    </source>
</reference>
<gene>
    <name evidence="1" type="ORF">HAV22_15720</name>
</gene>
<dbReference type="Proteomes" id="UP000716322">
    <property type="component" value="Unassembled WGS sequence"/>
</dbReference>
<protein>
    <recommendedName>
        <fullName evidence="3">Phasin domain-containing protein</fullName>
    </recommendedName>
</protein>